<comment type="caution">
    <text evidence="1">The sequence shown here is derived from an EMBL/GenBank/DDBJ whole genome shotgun (WGS) entry which is preliminary data.</text>
</comment>
<protein>
    <recommendedName>
        <fullName evidence="3">FXSXX-COOH protein</fullName>
    </recommendedName>
</protein>
<keyword evidence="2" id="KW-1185">Reference proteome</keyword>
<name>A0ABQ2IST4_9PSEU</name>
<proteinExistence type="predicted"/>
<evidence type="ECO:0008006" key="3">
    <source>
        <dbReference type="Google" id="ProtNLM"/>
    </source>
</evidence>
<dbReference type="Proteomes" id="UP000597656">
    <property type="component" value="Unassembled WGS sequence"/>
</dbReference>
<evidence type="ECO:0000313" key="2">
    <source>
        <dbReference type="Proteomes" id="UP000597656"/>
    </source>
</evidence>
<dbReference type="EMBL" id="BMNC01000019">
    <property type="protein sequence ID" value="GGN24006.1"/>
    <property type="molecule type" value="Genomic_DNA"/>
</dbReference>
<gene>
    <name evidence="1" type="ORF">GCM10011609_77220</name>
</gene>
<evidence type="ECO:0000313" key="1">
    <source>
        <dbReference type="EMBL" id="GGN24006.1"/>
    </source>
</evidence>
<organism evidence="1 2">
    <name type="scientific">Lentzea pudingi</name>
    <dbReference type="NCBI Taxonomy" id="1789439"/>
    <lineage>
        <taxon>Bacteria</taxon>
        <taxon>Bacillati</taxon>
        <taxon>Actinomycetota</taxon>
        <taxon>Actinomycetes</taxon>
        <taxon>Pseudonocardiales</taxon>
        <taxon>Pseudonocardiaceae</taxon>
        <taxon>Lentzea</taxon>
    </lineage>
</organism>
<accession>A0ABQ2IST4</accession>
<sequence length="57" mass="6348">MISAVRMQSTEAAVDVRLAPHVADAAEDPQRIVQVLNDQAMFTGRLSKFCLQHRHTS</sequence>
<dbReference type="RefSeq" id="WP_189159827.1">
    <property type="nucleotide sequence ID" value="NZ_BMNC01000019.1"/>
</dbReference>
<reference evidence="2" key="1">
    <citation type="journal article" date="2019" name="Int. J. Syst. Evol. Microbiol.">
        <title>The Global Catalogue of Microorganisms (GCM) 10K type strain sequencing project: providing services to taxonomists for standard genome sequencing and annotation.</title>
        <authorList>
            <consortium name="The Broad Institute Genomics Platform"/>
            <consortium name="The Broad Institute Genome Sequencing Center for Infectious Disease"/>
            <person name="Wu L."/>
            <person name="Ma J."/>
        </authorList>
    </citation>
    <scope>NUCLEOTIDE SEQUENCE [LARGE SCALE GENOMIC DNA]</scope>
    <source>
        <strain evidence="2">CGMCC 4.7319</strain>
    </source>
</reference>